<protein>
    <submittedName>
        <fullName evidence="1">Uncharacterized protein</fullName>
    </submittedName>
</protein>
<name>A0A1X1VMC9_MYCGS</name>
<evidence type="ECO:0000313" key="1">
    <source>
        <dbReference type="EMBL" id="ORV70217.1"/>
    </source>
</evidence>
<dbReference type="Proteomes" id="UP000193738">
    <property type="component" value="Unassembled WGS sequence"/>
</dbReference>
<dbReference type="AlphaFoldDB" id="A0A1X1VMC9"/>
<sequence length="62" mass="6523">MRAAVTSTTDQQAQRADDHATLASVDLLADVISASGPADGVGGFERLLTRVRTSLRVVGREL</sequence>
<reference evidence="1 2" key="1">
    <citation type="submission" date="2016-01" db="EMBL/GenBank/DDBJ databases">
        <title>The new phylogeny of the genus Mycobacterium.</title>
        <authorList>
            <person name="Tarcisio F."/>
            <person name="Conor M."/>
            <person name="Antonella G."/>
            <person name="Elisabetta G."/>
            <person name="Giulia F.S."/>
            <person name="Sara T."/>
            <person name="Anna F."/>
            <person name="Clotilde B."/>
            <person name="Roberto B."/>
            <person name="Veronica D.S."/>
            <person name="Fabio R."/>
            <person name="Monica P."/>
            <person name="Olivier J."/>
            <person name="Enrico T."/>
            <person name="Nicola S."/>
        </authorList>
    </citation>
    <scope>NUCLEOTIDE SEQUENCE [LARGE SCALE GENOMIC DNA]</scope>
    <source>
        <strain evidence="1 2">DSM 43505</strain>
    </source>
</reference>
<proteinExistence type="predicted"/>
<comment type="caution">
    <text evidence="1">The sequence shown here is derived from an EMBL/GenBank/DDBJ whole genome shotgun (WGS) entry which is preliminary data.</text>
</comment>
<keyword evidence="2" id="KW-1185">Reference proteome</keyword>
<accession>A0A1X1VMC9</accession>
<gene>
    <name evidence="1" type="ORF">AWC07_05505</name>
</gene>
<evidence type="ECO:0000313" key="2">
    <source>
        <dbReference type="Proteomes" id="UP000193738"/>
    </source>
</evidence>
<dbReference type="EMBL" id="LQOX01000095">
    <property type="protein sequence ID" value="ORV70217.1"/>
    <property type="molecule type" value="Genomic_DNA"/>
</dbReference>
<organism evidence="1 2">
    <name type="scientific">Mycobacterium gastri</name>
    <dbReference type="NCBI Taxonomy" id="1777"/>
    <lineage>
        <taxon>Bacteria</taxon>
        <taxon>Bacillati</taxon>
        <taxon>Actinomycetota</taxon>
        <taxon>Actinomycetes</taxon>
        <taxon>Mycobacteriales</taxon>
        <taxon>Mycobacteriaceae</taxon>
        <taxon>Mycobacterium</taxon>
    </lineage>
</organism>